<keyword evidence="5" id="KW-1185">Reference proteome</keyword>
<evidence type="ECO:0000256" key="2">
    <source>
        <dbReference type="ARBA" id="ARBA00023002"/>
    </source>
</evidence>
<dbReference type="InterPro" id="IPR051545">
    <property type="entry name" value="NAD(P)H_dehydrogenase_qn"/>
</dbReference>
<organism evidence="4 5">
    <name type="scientific">Spinactinospora alkalitolerans</name>
    <dbReference type="NCBI Taxonomy" id="687207"/>
    <lineage>
        <taxon>Bacteria</taxon>
        <taxon>Bacillati</taxon>
        <taxon>Actinomycetota</taxon>
        <taxon>Actinomycetes</taxon>
        <taxon>Streptosporangiales</taxon>
        <taxon>Nocardiopsidaceae</taxon>
        <taxon>Spinactinospora</taxon>
    </lineage>
</organism>
<dbReference type="PANTHER" id="PTHR10204:SF34">
    <property type="entry name" value="NAD(P)H DEHYDROGENASE [QUINONE] 1 ISOFORM 1"/>
    <property type="match status" value="1"/>
</dbReference>
<dbReference type="SUPFAM" id="SSF52218">
    <property type="entry name" value="Flavoproteins"/>
    <property type="match status" value="1"/>
</dbReference>
<dbReference type="Pfam" id="PF02525">
    <property type="entry name" value="Flavodoxin_2"/>
    <property type="match status" value="1"/>
</dbReference>
<dbReference type="Gene3D" id="3.40.50.360">
    <property type="match status" value="1"/>
</dbReference>
<dbReference type="RefSeq" id="WP_179643524.1">
    <property type="nucleotide sequence ID" value="NZ_BAAAYY010000015.1"/>
</dbReference>
<gene>
    <name evidence="4" type="ORF">HDA32_002738</name>
</gene>
<evidence type="ECO:0000256" key="1">
    <source>
        <dbReference type="ARBA" id="ARBA00006252"/>
    </source>
</evidence>
<dbReference type="Proteomes" id="UP000589036">
    <property type="component" value="Unassembled WGS sequence"/>
</dbReference>
<comment type="similarity">
    <text evidence="1">Belongs to the NAD(P)H dehydrogenase (quinone) family.</text>
</comment>
<dbReference type="InterPro" id="IPR029039">
    <property type="entry name" value="Flavoprotein-like_sf"/>
</dbReference>
<name>A0A852TUK3_9ACTN</name>
<evidence type="ECO:0000313" key="5">
    <source>
        <dbReference type="Proteomes" id="UP000589036"/>
    </source>
</evidence>
<dbReference type="AlphaFoldDB" id="A0A852TUK3"/>
<dbReference type="GO" id="GO:0003955">
    <property type="term" value="F:NAD(P)H dehydrogenase (quinone) activity"/>
    <property type="evidence" value="ECO:0007669"/>
    <property type="project" value="UniProtKB-EC"/>
</dbReference>
<keyword evidence="2 4" id="KW-0560">Oxidoreductase</keyword>
<accession>A0A852TUK3</accession>
<reference evidence="4 5" key="1">
    <citation type="submission" date="2020-07" db="EMBL/GenBank/DDBJ databases">
        <title>Sequencing the genomes of 1000 actinobacteria strains.</title>
        <authorList>
            <person name="Klenk H.-P."/>
        </authorList>
    </citation>
    <scope>NUCLEOTIDE SEQUENCE [LARGE SCALE GENOMIC DNA]</scope>
    <source>
        <strain evidence="4 5">CXB654</strain>
    </source>
</reference>
<feature type="domain" description="Flavodoxin-like fold" evidence="3">
    <location>
        <begin position="1"/>
        <end position="214"/>
    </location>
</feature>
<comment type="caution">
    <text evidence="4">The sequence shown here is derived from an EMBL/GenBank/DDBJ whole genome shotgun (WGS) entry which is preliminary data.</text>
</comment>
<proteinExistence type="inferred from homology"/>
<dbReference type="GO" id="GO:0005829">
    <property type="term" value="C:cytosol"/>
    <property type="evidence" value="ECO:0007669"/>
    <property type="project" value="TreeGrafter"/>
</dbReference>
<evidence type="ECO:0000313" key="4">
    <source>
        <dbReference type="EMBL" id="NYE47618.1"/>
    </source>
</evidence>
<sequence length="259" mass="28357">MKVLWIYAHPEQRSLNAALRDEGMRALAEHGHEVRLSDLYAMGWDPVVDAGDFGHDRGERLVVTRASKHAYTSGGLSDDIAAEHGKLAWADTVVLQFPMWWAGMPAILKGWFDRVFVKGFAYGVTDPGAGGRTLRYGEGVLAGKRAMVVVTIGAREAAMGPRGINGELNALLFPLQHGTLWYSGMSVVEPLAVYGADRLGDADYKDSAARLRERLLALPTSDPIPFRYQNRGDYDDDHVLRSELAPGRTGLAVHDARTA</sequence>
<dbReference type="InterPro" id="IPR003680">
    <property type="entry name" value="Flavodoxin_fold"/>
</dbReference>
<dbReference type="EC" id="1.6.5.2" evidence="4"/>
<evidence type="ECO:0000259" key="3">
    <source>
        <dbReference type="Pfam" id="PF02525"/>
    </source>
</evidence>
<dbReference type="EMBL" id="JACCCC010000001">
    <property type="protein sequence ID" value="NYE47618.1"/>
    <property type="molecule type" value="Genomic_DNA"/>
</dbReference>
<dbReference type="PANTHER" id="PTHR10204">
    <property type="entry name" value="NAD P H OXIDOREDUCTASE-RELATED"/>
    <property type="match status" value="1"/>
</dbReference>
<protein>
    <submittedName>
        <fullName evidence="4">NAD(P)H dehydrogenase (Quinone)</fullName>
        <ecNumber evidence="4">1.6.5.2</ecNumber>
    </submittedName>
</protein>